<keyword evidence="2" id="KW-1185">Reference proteome</keyword>
<organism evidence="1 2">
    <name type="scientific">Aquabacterium commune</name>
    <dbReference type="NCBI Taxonomy" id="70586"/>
    <lineage>
        <taxon>Bacteria</taxon>
        <taxon>Pseudomonadati</taxon>
        <taxon>Pseudomonadota</taxon>
        <taxon>Betaproteobacteria</taxon>
        <taxon>Burkholderiales</taxon>
        <taxon>Aquabacterium</taxon>
    </lineage>
</organism>
<dbReference type="Proteomes" id="UP000294593">
    <property type="component" value="Unassembled WGS sequence"/>
</dbReference>
<comment type="caution">
    <text evidence="1">The sequence shown here is derived from an EMBL/GenBank/DDBJ whole genome shotgun (WGS) entry which is preliminary data.</text>
</comment>
<accession>A0A4R6QZK6</accession>
<evidence type="ECO:0000313" key="2">
    <source>
        <dbReference type="Proteomes" id="UP000294593"/>
    </source>
</evidence>
<proteinExistence type="predicted"/>
<evidence type="ECO:0000313" key="1">
    <source>
        <dbReference type="EMBL" id="TDP78724.1"/>
    </source>
</evidence>
<sequence length="95" mass="11149">MSELQLWYGPVDSCIKRDDPRWDAVERMDEVAAFVCASSRADALRIIASYSGKSPSVYHFDNRWRNHWPRPMREIAPERGLWILFDLRGQPERVA</sequence>
<dbReference type="AlphaFoldDB" id="A0A4R6QZK6"/>
<gene>
    <name evidence="1" type="ORF">EV672_1172</name>
</gene>
<reference evidence="1 2" key="1">
    <citation type="submission" date="2019-03" db="EMBL/GenBank/DDBJ databases">
        <title>Genomic Encyclopedia of Type Strains, Phase IV (KMG-IV): sequencing the most valuable type-strain genomes for metagenomic binning, comparative biology and taxonomic classification.</title>
        <authorList>
            <person name="Goeker M."/>
        </authorList>
    </citation>
    <scope>NUCLEOTIDE SEQUENCE [LARGE SCALE GENOMIC DNA]</scope>
    <source>
        <strain evidence="1 2">DSM 11901</strain>
    </source>
</reference>
<protein>
    <submittedName>
        <fullName evidence="1">Uncharacterized protein</fullName>
    </submittedName>
</protein>
<dbReference type="EMBL" id="SNXW01000017">
    <property type="protein sequence ID" value="TDP78724.1"/>
    <property type="molecule type" value="Genomic_DNA"/>
</dbReference>
<name>A0A4R6QZK6_9BURK</name>